<keyword evidence="2" id="KW-1185">Reference proteome</keyword>
<dbReference type="EMBL" id="OC922629">
    <property type="protein sequence ID" value="CAD7654321.1"/>
    <property type="molecule type" value="Genomic_DNA"/>
</dbReference>
<accession>A0A7R9M666</accession>
<dbReference type="InterPro" id="IPR029030">
    <property type="entry name" value="Caspase-like_dom_sf"/>
</dbReference>
<organism evidence="1">
    <name type="scientific">Oppiella nova</name>
    <dbReference type="NCBI Taxonomy" id="334625"/>
    <lineage>
        <taxon>Eukaryota</taxon>
        <taxon>Metazoa</taxon>
        <taxon>Ecdysozoa</taxon>
        <taxon>Arthropoda</taxon>
        <taxon>Chelicerata</taxon>
        <taxon>Arachnida</taxon>
        <taxon>Acari</taxon>
        <taxon>Acariformes</taxon>
        <taxon>Sarcoptiformes</taxon>
        <taxon>Oribatida</taxon>
        <taxon>Brachypylina</taxon>
        <taxon>Oppioidea</taxon>
        <taxon>Oppiidae</taxon>
        <taxon>Oppiella</taxon>
    </lineage>
</organism>
<dbReference type="SUPFAM" id="SSF52129">
    <property type="entry name" value="Caspase-like"/>
    <property type="match status" value="1"/>
</dbReference>
<feature type="non-terminal residue" evidence="1">
    <location>
        <position position="268"/>
    </location>
</feature>
<name>A0A7R9M666_9ACAR</name>
<dbReference type="EMBL" id="CAJPVJ010007804">
    <property type="protein sequence ID" value="CAG2171508.1"/>
    <property type="molecule type" value="Genomic_DNA"/>
</dbReference>
<proteinExistence type="predicted"/>
<dbReference type="Gene3D" id="3.40.50.1460">
    <property type="match status" value="1"/>
</dbReference>
<gene>
    <name evidence="1" type="ORF">ONB1V03_LOCUS10968</name>
</gene>
<evidence type="ECO:0000313" key="2">
    <source>
        <dbReference type="Proteomes" id="UP000728032"/>
    </source>
</evidence>
<sequence length="268" mass="31011">MKNGDPLLEEMKKIQQNEHENKCRIQHIRNVLKDPVRMKQFLDNTGSHQLANELVEMFIMDNNMDDMIFTFVNMIDLGQMSTTGDPLLDEMKKIQQNEHENKCRIQHIRRVLNDPGRFIQLLDITGSHQLANELVEMFIMDYPWPYRIDLAVLPVVRASELRSGNIRYFFMDSSPRGQAIVFICADGLDREADRWESILGQLGIEQDVYRKAKCSQIRDVLLGVSGQPFDADALFVMFIGGRYDEKIDGYGGNEMWITDIVDIFSDTN</sequence>
<reference evidence="1" key="1">
    <citation type="submission" date="2020-11" db="EMBL/GenBank/DDBJ databases">
        <authorList>
            <person name="Tran Van P."/>
        </authorList>
    </citation>
    <scope>NUCLEOTIDE SEQUENCE</scope>
</reference>
<dbReference type="AlphaFoldDB" id="A0A7R9M666"/>
<evidence type="ECO:0000313" key="1">
    <source>
        <dbReference type="EMBL" id="CAD7654321.1"/>
    </source>
</evidence>
<protein>
    <submittedName>
        <fullName evidence="1">Uncharacterized protein</fullName>
    </submittedName>
</protein>
<dbReference type="Proteomes" id="UP000728032">
    <property type="component" value="Unassembled WGS sequence"/>
</dbReference>